<name>A0ABQ9W609_SAGOE</name>
<gene>
    <name evidence="2" type="ORF">P7K49_003962</name>
</gene>
<feature type="region of interest" description="Disordered" evidence="1">
    <location>
        <begin position="26"/>
        <end position="59"/>
    </location>
</feature>
<comment type="caution">
    <text evidence="2">The sequence shown here is derived from an EMBL/GenBank/DDBJ whole genome shotgun (WGS) entry which is preliminary data.</text>
</comment>
<dbReference type="Proteomes" id="UP001266305">
    <property type="component" value="Unassembled WGS sequence"/>
</dbReference>
<evidence type="ECO:0000313" key="2">
    <source>
        <dbReference type="EMBL" id="KAK2117076.1"/>
    </source>
</evidence>
<accession>A0ABQ9W609</accession>
<proteinExistence type="predicted"/>
<keyword evidence="3" id="KW-1185">Reference proteome</keyword>
<organism evidence="2 3">
    <name type="scientific">Saguinus oedipus</name>
    <name type="common">Cotton-top tamarin</name>
    <name type="synonym">Oedipomidas oedipus</name>
    <dbReference type="NCBI Taxonomy" id="9490"/>
    <lineage>
        <taxon>Eukaryota</taxon>
        <taxon>Metazoa</taxon>
        <taxon>Chordata</taxon>
        <taxon>Craniata</taxon>
        <taxon>Vertebrata</taxon>
        <taxon>Euteleostomi</taxon>
        <taxon>Mammalia</taxon>
        <taxon>Eutheria</taxon>
        <taxon>Euarchontoglires</taxon>
        <taxon>Primates</taxon>
        <taxon>Haplorrhini</taxon>
        <taxon>Platyrrhini</taxon>
        <taxon>Cebidae</taxon>
        <taxon>Callitrichinae</taxon>
        <taxon>Saguinus</taxon>
    </lineage>
</organism>
<evidence type="ECO:0000313" key="3">
    <source>
        <dbReference type="Proteomes" id="UP001266305"/>
    </source>
</evidence>
<reference evidence="2 3" key="1">
    <citation type="submission" date="2023-05" db="EMBL/GenBank/DDBJ databases">
        <title>B98-5 Cell Line De Novo Hybrid Assembly: An Optical Mapping Approach.</title>
        <authorList>
            <person name="Kananen K."/>
            <person name="Auerbach J.A."/>
            <person name="Kautto E."/>
            <person name="Blachly J.S."/>
        </authorList>
    </citation>
    <scope>NUCLEOTIDE SEQUENCE [LARGE SCALE GENOMIC DNA]</scope>
    <source>
        <strain evidence="2">B95-8</strain>
        <tissue evidence="2">Cell line</tissue>
    </source>
</reference>
<evidence type="ECO:0000256" key="1">
    <source>
        <dbReference type="SAM" id="MobiDB-lite"/>
    </source>
</evidence>
<dbReference type="EMBL" id="JASSZA010000002">
    <property type="protein sequence ID" value="KAK2117076.1"/>
    <property type="molecule type" value="Genomic_DNA"/>
</dbReference>
<sequence>MNLASQSGEAGAGQLLFANFNQDNTWGRGEAGRGERSRSFGLPASPGAGPGRAGRGALQGDPRVLPCSCGLGAGEVVERRLLSPSCGEAPWLYT</sequence>
<protein>
    <submittedName>
        <fullName evidence="2">Uncharacterized protein</fullName>
    </submittedName>
</protein>